<keyword evidence="7 10" id="KW-0067">ATP-binding</keyword>
<dbReference type="STRING" id="337097.BHF71_05440"/>
<dbReference type="Proteomes" id="UP000243739">
    <property type="component" value="Unassembled WGS sequence"/>
</dbReference>
<evidence type="ECO:0000256" key="10">
    <source>
        <dbReference type="HAMAP-Rule" id="MF_01499"/>
    </source>
</evidence>
<evidence type="ECO:0000313" key="12">
    <source>
        <dbReference type="EMBL" id="OEG00232.1"/>
    </source>
</evidence>
<dbReference type="GO" id="GO:0106408">
    <property type="term" value="F:diadenylate cyclase activity"/>
    <property type="evidence" value="ECO:0007669"/>
    <property type="project" value="UniProtKB-EC"/>
</dbReference>
<dbReference type="GO" id="GO:0006171">
    <property type="term" value="P:cAMP biosynthetic process"/>
    <property type="evidence" value="ECO:0007669"/>
    <property type="project" value="InterPro"/>
</dbReference>
<dbReference type="PROSITE" id="PS51794">
    <property type="entry name" value="DAC"/>
    <property type="match status" value="1"/>
</dbReference>
<dbReference type="HAMAP" id="MF_01499">
    <property type="entry name" value="DacA"/>
    <property type="match status" value="1"/>
</dbReference>
<evidence type="ECO:0000256" key="3">
    <source>
        <dbReference type="ARBA" id="ARBA00022679"/>
    </source>
</evidence>
<evidence type="ECO:0000256" key="1">
    <source>
        <dbReference type="ARBA" id="ARBA00000877"/>
    </source>
</evidence>
<dbReference type="PANTHER" id="PTHR34185:SF1">
    <property type="entry name" value="DIADENYLATE CYCLASE"/>
    <property type="match status" value="1"/>
</dbReference>
<dbReference type="Pfam" id="PF19293">
    <property type="entry name" value="CdaA_N"/>
    <property type="match status" value="1"/>
</dbReference>
<dbReference type="EMBL" id="MIJF01000004">
    <property type="protein sequence ID" value="OEG00232.1"/>
    <property type="molecule type" value="Genomic_DNA"/>
</dbReference>
<proteinExistence type="inferred from homology"/>
<gene>
    <name evidence="10" type="primary">dacA</name>
    <name evidence="12" type="ORF">BHF71_05440</name>
</gene>
<feature type="transmembrane region" description="Helical" evidence="10">
    <location>
        <begin position="59"/>
        <end position="77"/>
    </location>
</feature>
<dbReference type="SUPFAM" id="SSF143597">
    <property type="entry name" value="YojJ-like"/>
    <property type="match status" value="1"/>
</dbReference>
<dbReference type="InterPro" id="IPR034701">
    <property type="entry name" value="CdaA"/>
</dbReference>
<dbReference type="GO" id="GO:0004016">
    <property type="term" value="F:adenylate cyclase activity"/>
    <property type="evidence" value="ECO:0007669"/>
    <property type="project" value="UniProtKB-UniRule"/>
</dbReference>
<keyword evidence="6 10" id="KW-0547">Nucleotide-binding</keyword>
<dbReference type="InterPro" id="IPR036888">
    <property type="entry name" value="DNA_integrity_DisA_N_sf"/>
</dbReference>
<evidence type="ECO:0000256" key="7">
    <source>
        <dbReference type="ARBA" id="ARBA00022840"/>
    </source>
</evidence>
<comment type="caution">
    <text evidence="12">The sequence shown here is derived from an EMBL/GenBank/DDBJ whole genome shotgun (WGS) entry which is preliminary data.</text>
</comment>
<dbReference type="NCBIfam" id="TIGR00159">
    <property type="entry name" value="diadenylate cyclase CdaA"/>
    <property type="match status" value="1"/>
</dbReference>
<keyword evidence="5 10" id="KW-0548">Nucleotidyltransferase</keyword>
<dbReference type="InterPro" id="IPR050338">
    <property type="entry name" value="DisA"/>
</dbReference>
<dbReference type="InterPro" id="IPR003390">
    <property type="entry name" value="DNA_integrity_scan_DisA_N"/>
</dbReference>
<accession>A0A1D2YX34</accession>
<evidence type="ECO:0000256" key="4">
    <source>
        <dbReference type="ARBA" id="ARBA00022692"/>
    </source>
</evidence>
<feature type="domain" description="DAC" evidence="11">
    <location>
        <begin position="78"/>
        <end position="238"/>
    </location>
</feature>
<comment type="subunit">
    <text evidence="10">Probably a homodimer.</text>
</comment>
<dbReference type="GO" id="GO:0005524">
    <property type="term" value="F:ATP binding"/>
    <property type="evidence" value="ECO:0007669"/>
    <property type="project" value="UniProtKB-UniRule"/>
</dbReference>
<dbReference type="RefSeq" id="WP_069655869.1">
    <property type="nucleotide sequence ID" value="NZ_MIJF01000004.1"/>
</dbReference>
<keyword evidence="9 10" id="KW-0472">Membrane</keyword>
<dbReference type="PANTHER" id="PTHR34185">
    <property type="entry name" value="DIADENYLATE CYCLASE"/>
    <property type="match status" value="1"/>
</dbReference>
<comment type="catalytic activity">
    <reaction evidence="1 10">
        <text>2 ATP = 3',3'-c-di-AMP + 2 diphosphate</text>
        <dbReference type="Rhea" id="RHEA:35655"/>
        <dbReference type="ChEBI" id="CHEBI:30616"/>
        <dbReference type="ChEBI" id="CHEBI:33019"/>
        <dbReference type="ChEBI" id="CHEBI:71500"/>
        <dbReference type="EC" id="2.7.7.85"/>
    </reaction>
</comment>
<keyword evidence="2 10" id="KW-1003">Cell membrane</keyword>
<keyword evidence="3 10" id="KW-0808">Transferase</keyword>
<evidence type="ECO:0000259" key="11">
    <source>
        <dbReference type="PROSITE" id="PS51794"/>
    </source>
</evidence>
<comment type="caution">
    <text evidence="10">Lacks conserved residue(s) required for the propagation of feature annotation.</text>
</comment>
<dbReference type="Pfam" id="PF02457">
    <property type="entry name" value="DAC"/>
    <property type="match status" value="1"/>
</dbReference>
<keyword evidence="8 10" id="KW-1133">Transmembrane helix</keyword>
<feature type="transmembrane region" description="Helical" evidence="10">
    <location>
        <begin position="6"/>
        <end position="26"/>
    </location>
</feature>
<organism evidence="12 13">
    <name type="scientific">Vulcanibacillus modesticaldus</name>
    <dbReference type="NCBI Taxonomy" id="337097"/>
    <lineage>
        <taxon>Bacteria</taxon>
        <taxon>Bacillati</taxon>
        <taxon>Bacillota</taxon>
        <taxon>Bacilli</taxon>
        <taxon>Bacillales</taxon>
        <taxon>Bacillaceae</taxon>
        <taxon>Vulcanibacillus</taxon>
    </lineage>
</organism>
<dbReference type="OrthoDB" id="9807385at2"/>
<dbReference type="Gene3D" id="3.40.1700.10">
    <property type="entry name" value="DNA integrity scanning protein, DisA, N-terminal domain"/>
    <property type="match status" value="1"/>
</dbReference>
<dbReference type="InterPro" id="IPR045585">
    <property type="entry name" value="CdaA_N"/>
</dbReference>
<evidence type="ECO:0000256" key="8">
    <source>
        <dbReference type="ARBA" id="ARBA00022989"/>
    </source>
</evidence>
<keyword evidence="4 10" id="KW-0812">Transmembrane</keyword>
<dbReference type="PIRSF" id="PIRSF004793">
    <property type="entry name" value="UCP004793"/>
    <property type="match status" value="1"/>
</dbReference>
<evidence type="ECO:0000256" key="2">
    <source>
        <dbReference type="ARBA" id="ARBA00022475"/>
    </source>
</evidence>
<protein>
    <recommendedName>
        <fullName evidence="10">Diadenylate cyclase</fullName>
        <shortName evidence="10">DAC</shortName>
        <ecNumber evidence="10">2.7.7.85</ecNumber>
    </recommendedName>
    <alternativeName>
        <fullName evidence="10">Cyclic-di-AMP synthase</fullName>
        <shortName evidence="10">c-di-AMP synthase</shortName>
    </alternativeName>
</protein>
<dbReference type="FunFam" id="3.40.1700.10:FF:000002">
    <property type="entry name" value="Diadenylate cyclase"/>
    <property type="match status" value="1"/>
</dbReference>
<evidence type="ECO:0000313" key="13">
    <source>
        <dbReference type="Proteomes" id="UP000243739"/>
    </source>
</evidence>
<comment type="function">
    <text evidence="10">Catalyzes the condensation of 2 ATP molecules into cyclic di-AMP (c-di-AMP), a second messenger used to regulate differing processes in different bacteria.</text>
</comment>
<dbReference type="InterPro" id="IPR014046">
    <property type="entry name" value="C-di-AMP_synthase"/>
</dbReference>
<feature type="transmembrane region" description="Helical" evidence="10">
    <location>
        <begin position="33"/>
        <end position="53"/>
    </location>
</feature>
<dbReference type="EC" id="2.7.7.85" evidence="10"/>
<evidence type="ECO:0000256" key="6">
    <source>
        <dbReference type="ARBA" id="ARBA00022741"/>
    </source>
</evidence>
<reference evidence="12 13" key="1">
    <citation type="submission" date="2016-09" db="EMBL/GenBank/DDBJ databases">
        <title>Draft genome sequence for the type strain of Vulcanibacillus modesticaldus BR, a strictly anaerobic, moderately thermophilic, and nitrate-reducing bacterium from deep sea-hydrothermal vents of the Mid-Atlantic Ridge.</title>
        <authorList>
            <person name="Abin C.A."/>
            <person name="Hollibaugh J.T."/>
        </authorList>
    </citation>
    <scope>NUCLEOTIDE SEQUENCE [LARGE SCALE GENOMIC DNA]</scope>
    <source>
        <strain evidence="12 13">BR</strain>
    </source>
</reference>
<sequence>MGTFITFIDDIIDILLVSYVIYKLLLIVRGTRAIQLLKGIMVIVVAWLISTYFELRTLQWLMSQAFTYGVLAIIIIFQPELRRALEKLGSGKLFFRVNSMDEQTHIKLVEEIIKAVSYLSKRRIGSLIVIERNTGLSEYIESGVSLNADVTSELLINIFIPNTPLHDGAVIIRKDKIMAAGCYLPLSENPFISKELGTRHRAGIGMTELSDAISLIVSEETGHFSISMNGQIERGLTEKRLKAILLSEIRPTEKNSKSFWYKRWNKDG</sequence>
<dbReference type="AlphaFoldDB" id="A0A1D2YX34"/>
<evidence type="ECO:0000256" key="5">
    <source>
        <dbReference type="ARBA" id="ARBA00022695"/>
    </source>
</evidence>
<name>A0A1D2YX34_9BACI</name>
<evidence type="ECO:0000256" key="9">
    <source>
        <dbReference type="ARBA" id="ARBA00023136"/>
    </source>
</evidence>
<comment type="similarity">
    <text evidence="10">Belongs to the adenylate cyclase family. DacA/CdaA subfamily.</text>
</comment>
<keyword evidence="13" id="KW-1185">Reference proteome</keyword>